<dbReference type="PANTHER" id="PTHR13696">
    <property type="entry name" value="P-LOOP CONTAINING NUCLEOSIDE TRIPHOSPHATE HYDROLASE"/>
    <property type="match status" value="1"/>
</dbReference>
<dbReference type="RefSeq" id="WP_046203317.1">
    <property type="nucleotide sequence ID" value="NZ_JAFFSY010000002.1"/>
</dbReference>
<dbReference type="InterPro" id="IPR050678">
    <property type="entry name" value="DNA_Partitioning_ATPase"/>
</dbReference>
<sequence>MMKIIAFFNNKGGVSKTTTCFNVGWKMAQLGKNVLMIDLDPQCNLTGSALEVGQSGLLPKDYQSYAQSNLHSALKPAMKGTGEKIKTPDVIKVRNQERLWILPGNVRMAEVETQLATAMNMGAVMPAMQNVPGSFGNLYTLLNKKYKLDYILLDLSPSLGALNQVNLLLSDYFIVPMMPDIFSVMAIDSLSRVLPDWARWAEKINRLELFDDRDMIYKFTPSTPKFLGTVVQNYNVRNKLPTQSFRRYMESLQNAVVETLIPALSDAGMVLNDNVYSQYDVKYELAEIPNFNSLIATAQTCGKPIYQLAESELTTSGAAAKGQMENVLKFNEIFTNLAKQITGTIEAI</sequence>
<dbReference type="Proteomes" id="UP001200604">
    <property type="component" value="Unassembled WGS sequence"/>
</dbReference>
<accession>A0ABS9HMG9</accession>
<proteinExistence type="predicted"/>
<reference evidence="2 3" key="1">
    <citation type="submission" date="2022-01" db="EMBL/GenBank/DDBJ databases">
        <title>Identification and Characterization of Corynebacterium sp.</title>
        <authorList>
            <person name="Luo Q."/>
            <person name="Qu P."/>
            <person name="Chen Q."/>
        </authorList>
    </citation>
    <scope>NUCLEOTIDE SEQUENCE [LARGE SCALE GENOMIC DNA]</scope>
    <source>
        <strain evidence="2 3">MC-12</strain>
    </source>
</reference>
<dbReference type="InterPro" id="IPR025669">
    <property type="entry name" value="AAA_dom"/>
</dbReference>
<protein>
    <submittedName>
        <fullName evidence="2">AAA family ATPase</fullName>
    </submittedName>
</protein>
<gene>
    <name evidence="2" type="ORF">L3H44_07380</name>
</gene>
<dbReference type="Gene3D" id="3.40.50.300">
    <property type="entry name" value="P-loop containing nucleotide triphosphate hydrolases"/>
    <property type="match status" value="1"/>
</dbReference>
<name>A0ABS9HMG9_9CORY</name>
<dbReference type="PANTHER" id="PTHR13696:SF52">
    <property type="entry name" value="PARA FAMILY PROTEIN CT_582"/>
    <property type="match status" value="1"/>
</dbReference>
<dbReference type="CDD" id="cd02042">
    <property type="entry name" value="ParAB_family"/>
    <property type="match status" value="1"/>
</dbReference>
<evidence type="ECO:0000313" key="3">
    <source>
        <dbReference type="Proteomes" id="UP001200604"/>
    </source>
</evidence>
<keyword evidence="3" id="KW-1185">Reference proteome</keyword>
<dbReference type="GeneID" id="92726772"/>
<organism evidence="2 3">
    <name type="scientific">Corynebacterium parakroppenstedtii</name>
    <dbReference type="NCBI Taxonomy" id="2828363"/>
    <lineage>
        <taxon>Bacteria</taxon>
        <taxon>Bacillati</taxon>
        <taxon>Actinomycetota</taxon>
        <taxon>Actinomycetes</taxon>
        <taxon>Mycobacteriales</taxon>
        <taxon>Corynebacteriaceae</taxon>
        <taxon>Corynebacterium</taxon>
    </lineage>
</organism>
<evidence type="ECO:0000313" key="2">
    <source>
        <dbReference type="EMBL" id="MCF6774230.1"/>
    </source>
</evidence>
<dbReference type="SUPFAM" id="SSF52540">
    <property type="entry name" value="P-loop containing nucleoside triphosphate hydrolases"/>
    <property type="match status" value="1"/>
</dbReference>
<dbReference type="Pfam" id="PF13614">
    <property type="entry name" value="AAA_31"/>
    <property type="match status" value="1"/>
</dbReference>
<feature type="domain" description="AAA" evidence="1">
    <location>
        <begin position="2"/>
        <end position="193"/>
    </location>
</feature>
<comment type="caution">
    <text evidence="2">The sequence shown here is derived from an EMBL/GenBank/DDBJ whole genome shotgun (WGS) entry which is preliminary data.</text>
</comment>
<dbReference type="InterPro" id="IPR027417">
    <property type="entry name" value="P-loop_NTPase"/>
</dbReference>
<dbReference type="EMBL" id="JAKJKU010000003">
    <property type="protein sequence ID" value="MCF6774230.1"/>
    <property type="molecule type" value="Genomic_DNA"/>
</dbReference>
<evidence type="ECO:0000259" key="1">
    <source>
        <dbReference type="Pfam" id="PF13614"/>
    </source>
</evidence>